<name>A0ABT9E7J3_9PROT</name>
<comment type="caution">
    <text evidence="2">The sequence shown here is derived from an EMBL/GenBank/DDBJ whole genome shotgun (WGS) entry which is preliminary data.</text>
</comment>
<proteinExistence type="predicted"/>
<keyword evidence="1" id="KW-0732">Signal</keyword>
<evidence type="ECO:0000256" key="1">
    <source>
        <dbReference type="SAM" id="SignalP"/>
    </source>
</evidence>
<dbReference type="Proteomes" id="UP001243009">
    <property type="component" value="Unassembled WGS sequence"/>
</dbReference>
<sequence length="121" mass="13254">MRAAYGLLAAAVISGMTLTGASAGQQDFVLANRTGYQIEEVYVSKTSTSSWENDVLGDDVLNHGKSVKIRFASGTRGCMYDLKVVYADGDKAEWGRINLCEVSKVTIFYNRRTGETRAETE</sequence>
<keyword evidence="3" id="KW-1185">Reference proteome</keyword>
<organism evidence="2 3">
    <name type="scientific">Paracraurococcus lichenis</name>
    <dbReference type="NCBI Taxonomy" id="3064888"/>
    <lineage>
        <taxon>Bacteria</taxon>
        <taxon>Pseudomonadati</taxon>
        <taxon>Pseudomonadota</taxon>
        <taxon>Alphaproteobacteria</taxon>
        <taxon>Acetobacterales</taxon>
        <taxon>Roseomonadaceae</taxon>
        <taxon>Paracraurococcus</taxon>
    </lineage>
</organism>
<evidence type="ECO:0008006" key="4">
    <source>
        <dbReference type="Google" id="ProtNLM"/>
    </source>
</evidence>
<accession>A0ABT9E7J3</accession>
<feature type="signal peptide" evidence="1">
    <location>
        <begin position="1"/>
        <end position="23"/>
    </location>
</feature>
<reference evidence="2 3" key="1">
    <citation type="submission" date="2023-08" db="EMBL/GenBank/DDBJ databases">
        <title>The draft genome sequence of Paracraurococcus sp. LOR1-02.</title>
        <authorList>
            <person name="Kingkaew E."/>
            <person name="Tanasupawat S."/>
        </authorList>
    </citation>
    <scope>NUCLEOTIDE SEQUENCE [LARGE SCALE GENOMIC DNA]</scope>
    <source>
        <strain evidence="2 3">LOR1-02</strain>
    </source>
</reference>
<gene>
    <name evidence="2" type="ORF">Q7A36_27450</name>
</gene>
<dbReference type="RefSeq" id="WP_305106965.1">
    <property type="nucleotide sequence ID" value="NZ_JAUTWS010000040.1"/>
</dbReference>
<dbReference type="EMBL" id="JAUTWS010000040">
    <property type="protein sequence ID" value="MDO9712109.1"/>
    <property type="molecule type" value="Genomic_DNA"/>
</dbReference>
<evidence type="ECO:0000313" key="2">
    <source>
        <dbReference type="EMBL" id="MDO9712109.1"/>
    </source>
</evidence>
<feature type="chain" id="PRO_5047532325" description="Argininosuccinate lyase" evidence="1">
    <location>
        <begin position="24"/>
        <end position="121"/>
    </location>
</feature>
<protein>
    <recommendedName>
        <fullName evidence="4">Argininosuccinate lyase</fullName>
    </recommendedName>
</protein>
<evidence type="ECO:0000313" key="3">
    <source>
        <dbReference type="Proteomes" id="UP001243009"/>
    </source>
</evidence>